<accession>A0A7H9CFT3</accession>
<sequence>MQIVIKNSADKYLSKLENIEPSAYFKIRTFLRELSQVKNPFTLPNAKKLNAYKDRWRWRIDKYRIIGIKGKNEQNQDVVIIIIEIDKRSKDYKNLEK</sequence>
<evidence type="ECO:0000313" key="1">
    <source>
        <dbReference type="EMBL" id="QLI04832.1"/>
    </source>
</evidence>
<dbReference type="KEGG" id="cinf:CINF_0285"/>
<proteinExistence type="predicted"/>
<keyword evidence="2" id="KW-1185">Reference proteome</keyword>
<name>A0A7H9CFT3_9BACT</name>
<dbReference type="EMBL" id="CP049075">
    <property type="protein sequence ID" value="QLI04832.1"/>
    <property type="molecule type" value="Genomic_DNA"/>
</dbReference>
<gene>
    <name evidence="1" type="ORF">CINF_0285</name>
</gene>
<protein>
    <recommendedName>
        <fullName evidence="3">Type II toxin-antitoxin system RelE/ParE family toxin</fullName>
    </recommendedName>
</protein>
<organism evidence="1 2">
    <name type="scientific">Candidatus Campylobacter infans</name>
    <dbReference type="NCBI Taxonomy" id="2561898"/>
    <lineage>
        <taxon>Bacteria</taxon>
        <taxon>Pseudomonadati</taxon>
        <taxon>Campylobacterota</taxon>
        <taxon>Epsilonproteobacteria</taxon>
        <taxon>Campylobacterales</taxon>
        <taxon>Campylobacteraceae</taxon>
        <taxon>Campylobacter</taxon>
    </lineage>
</organism>
<reference evidence="1 2" key="1">
    <citation type="submission" date="2020-02" db="EMBL/GenBank/DDBJ databases">
        <title>Complete genome sequence of the novel Campylobacter species Candidatus Campylobacter infans.</title>
        <authorList>
            <person name="Duim B."/>
            <person name="Zomer A."/>
            <person name="van der Graaf L."/>
            <person name="Wagenaar J."/>
        </authorList>
    </citation>
    <scope>NUCLEOTIDE SEQUENCE [LARGE SCALE GENOMIC DNA]</scope>
    <source>
        <strain evidence="1 2">19S00001</strain>
    </source>
</reference>
<dbReference type="AlphaFoldDB" id="A0A7H9CFT3"/>
<dbReference type="InterPro" id="IPR035093">
    <property type="entry name" value="RelE/ParE_toxin_dom_sf"/>
</dbReference>
<dbReference type="RefSeq" id="WP_179975478.1">
    <property type="nucleotide sequence ID" value="NZ_CP049075.1"/>
</dbReference>
<dbReference type="SUPFAM" id="SSF143011">
    <property type="entry name" value="RelE-like"/>
    <property type="match status" value="1"/>
</dbReference>
<evidence type="ECO:0008006" key="3">
    <source>
        <dbReference type="Google" id="ProtNLM"/>
    </source>
</evidence>
<dbReference type="Gene3D" id="3.30.2310.20">
    <property type="entry name" value="RelE-like"/>
    <property type="match status" value="1"/>
</dbReference>
<dbReference type="Proteomes" id="UP000509414">
    <property type="component" value="Chromosome"/>
</dbReference>
<evidence type="ECO:0000313" key="2">
    <source>
        <dbReference type="Proteomes" id="UP000509414"/>
    </source>
</evidence>